<name>A0A848IK80_9BURK</name>
<gene>
    <name evidence="1" type="ORF">HHL24_26745</name>
</gene>
<evidence type="ECO:0000313" key="2">
    <source>
        <dbReference type="Proteomes" id="UP000544134"/>
    </source>
</evidence>
<dbReference type="EMBL" id="JABBGJ010000031">
    <property type="protein sequence ID" value="NMM01523.1"/>
    <property type="molecule type" value="Genomic_DNA"/>
</dbReference>
<comment type="caution">
    <text evidence="1">The sequence shown here is derived from an EMBL/GenBank/DDBJ whole genome shotgun (WGS) entry which is preliminary data.</text>
</comment>
<dbReference type="AlphaFoldDB" id="A0A848IK80"/>
<dbReference type="Proteomes" id="UP000544134">
    <property type="component" value="Unassembled WGS sequence"/>
</dbReference>
<keyword evidence="2" id="KW-1185">Reference proteome</keyword>
<protein>
    <submittedName>
        <fullName evidence="1">Uncharacterized protein</fullName>
    </submittedName>
</protein>
<sequence>MIFRTSAWARLVTDRRDLDPGFRAHLIEFAIPQQLAYRRLMRRFNGEPIGVECVTTSGDRWAFVLPDVSRPEKWRIQYFDESGFSGHGSYDTLVDAVEDMIQSGYRKIDAGALDRLALTVRWAQGVKRSAIMQRHAEGLIDWKTAMDLLTVVQQESVQVAA</sequence>
<organism evidence="1 2">
    <name type="scientific">Paraburkholderia polaris</name>
    <dbReference type="NCBI Taxonomy" id="2728848"/>
    <lineage>
        <taxon>Bacteria</taxon>
        <taxon>Pseudomonadati</taxon>
        <taxon>Pseudomonadota</taxon>
        <taxon>Betaproteobacteria</taxon>
        <taxon>Burkholderiales</taxon>
        <taxon>Burkholderiaceae</taxon>
        <taxon>Paraburkholderia</taxon>
    </lineage>
</organism>
<proteinExistence type="predicted"/>
<reference evidence="1 2" key="1">
    <citation type="submission" date="2020-04" db="EMBL/GenBank/DDBJ databases">
        <title>Paraburkholderia sp. RP-4-7 isolated from soil.</title>
        <authorList>
            <person name="Dahal R.H."/>
        </authorList>
    </citation>
    <scope>NUCLEOTIDE SEQUENCE [LARGE SCALE GENOMIC DNA]</scope>
    <source>
        <strain evidence="1 2">RP-4-7</strain>
    </source>
</reference>
<accession>A0A848IK80</accession>
<evidence type="ECO:0000313" key="1">
    <source>
        <dbReference type="EMBL" id="NMM01523.1"/>
    </source>
</evidence>
<dbReference type="RefSeq" id="WP_169488356.1">
    <property type="nucleotide sequence ID" value="NZ_JABBGJ010000031.1"/>
</dbReference>